<comment type="similarity">
    <text evidence="2 13">Belongs to the CRISPR-associated exonuclease Cas4 family.</text>
</comment>
<evidence type="ECO:0000256" key="10">
    <source>
        <dbReference type="ARBA" id="ARBA00023014"/>
    </source>
</evidence>
<dbReference type="NCBIfam" id="TIGR00372">
    <property type="entry name" value="cas4"/>
    <property type="match status" value="1"/>
</dbReference>
<evidence type="ECO:0000256" key="2">
    <source>
        <dbReference type="ARBA" id="ARBA00009189"/>
    </source>
</evidence>
<keyword evidence="10 13" id="KW-0411">Iron-sulfur</keyword>
<dbReference type="Gene3D" id="3.90.320.10">
    <property type="match status" value="1"/>
</dbReference>
<gene>
    <name evidence="16" type="ORF">ROR02_19810</name>
</gene>
<evidence type="ECO:0000256" key="13">
    <source>
        <dbReference type="RuleBase" id="RU365022"/>
    </source>
</evidence>
<dbReference type="Proteomes" id="UP000321567">
    <property type="component" value="Unassembled WGS sequence"/>
</dbReference>
<keyword evidence="17" id="KW-1185">Reference proteome</keyword>
<dbReference type="EC" id="3.1.12.1" evidence="3 13"/>
<comment type="cofactor">
    <cofactor evidence="13">
        <name>iron-sulfur cluster</name>
        <dbReference type="ChEBI" id="CHEBI:30408"/>
    </cofactor>
</comment>
<evidence type="ECO:0000256" key="1">
    <source>
        <dbReference type="ARBA" id="ARBA00001966"/>
    </source>
</evidence>
<organism evidence="16 17">
    <name type="scientific">Pararhodospirillum oryzae</name>
    <dbReference type="NCBI Taxonomy" id="478448"/>
    <lineage>
        <taxon>Bacteria</taxon>
        <taxon>Pseudomonadati</taxon>
        <taxon>Pseudomonadota</taxon>
        <taxon>Alphaproteobacteria</taxon>
        <taxon>Rhodospirillales</taxon>
        <taxon>Rhodospirillaceae</taxon>
        <taxon>Pararhodospirillum</taxon>
    </lineage>
</organism>
<feature type="domain" description="DUF83" evidence="15">
    <location>
        <begin position="128"/>
        <end position="227"/>
    </location>
</feature>
<evidence type="ECO:0000256" key="7">
    <source>
        <dbReference type="ARBA" id="ARBA00022801"/>
    </source>
</evidence>
<reference evidence="16 17" key="1">
    <citation type="submission" date="2019-07" db="EMBL/GenBank/DDBJ databases">
        <title>Whole genome shotgun sequence of Rhodospirillum oryzae NBRC 107573.</title>
        <authorList>
            <person name="Hosoyama A."/>
            <person name="Uohara A."/>
            <person name="Ohji S."/>
            <person name="Ichikawa N."/>
        </authorList>
    </citation>
    <scope>NUCLEOTIDE SEQUENCE [LARGE SCALE GENOMIC DNA]</scope>
    <source>
        <strain evidence="16 17">NBRC 107573</strain>
    </source>
</reference>
<keyword evidence="5 13" id="KW-0540">Nuclease</keyword>
<evidence type="ECO:0000256" key="9">
    <source>
        <dbReference type="ARBA" id="ARBA00023004"/>
    </source>
</evidence>
<dbReference type="GO" id="GO:0051536">
    <property type="term" value="F:iron-sulfur cluster binding"/>
    <property type="evidence" value="ECO:0007669"/>
    <property type="project" value="UniProtKB-KW"/>
</dbReference>
<evidence type="ECO:0000256" key="6">
    <source>
        <dbReference type="ARBA" id="ARBA00022723"/>
    </source>
</evidence>
<dbReference type="InterPro" id="IPR011604">
    <property type="entry name" value="PDDEXK-like_dom_sf"/>
</dbReference>
<name>A0A512H8W6_9PROT</name>
<dbReference type="GO" id="GO:0051607">
    <property type="term" value="P:defense response to virus"/>
    <property type="evidence" value="ECO:0007669"/>
    <property type="project" value="UniProtKB-KW"/>
</dbReference>
<evidence type="ECO:0000256" key="12">
    <source>
        <dbReference type="ARBA" id="ARBA00023211"/>
    </source>
</evidence>
<dbReference type="AlphaFoldDB" id="A0A512H8W6"/>
<dbReference type="EMBL" id="BJZO01000050">
    <property type="protein sequence ID" value="GEO81850.1"/>
    <property type="molecule type" value="Genomic_DNA"/>
</dbReference>
<dbReference type="Pfam" id="PF01930">
    <property type="entry name" value="Cas_Cas4"/>
    <property type="match status" value="1"/>
</dbReference>
<dbReference type="GO" id="GO:0004527">
    <property type="term" value="F:exonuclease activity"/>
    <property type="evidence" value="ECO:0007669"/>
    <property type="project" value="UniProtKB-KW"/>
</dbReference>
<dbReference type="InterPro" id="IPR013343">
    <property type="entry name" value="CRISPR-assoc_prot_Cas4"/>
</dbReference>
<evidence type="ECO:0000256" key="3">
    <source>
        <dbReference type="ARBA" id="ARBA00012768"/>
    </source>
</evidence>
<evidence type="ECO:0000256" key="8">
    <source>
        <dbReference type="ARBA" id="ARBA00022839"/>
    </source>
</evidence>
<comment type="function">
    <text evidence="13">CRISPR (clustered regularly interspaced short palindromic repeat) is an adaptive immune system that provides protection against mobile genetic elements (viruses, transposable elements and conjugative plasmids). CRISPR clusters contain sequences complementary to antecedent mobile elements and target invading nucleic acids. CRISPR clusters are transcribed and processed into CRISPR RNA (crRNA).</text>
</comment>
<comment type="caution">
    <text evidence="16">The sequence shown here is derived from an EMBL/GenBank/DDBJ whole genome shotgun (WGS) entry which is preliminary data.</text>
</comment>
<feature type="region of interest" description="Disordered" evidence="14">
    <location>
        <begin position="1"/>
        <end position="29"/>
    </location>
</feature>
<evidence type="ECO:0000313" key="17">
    <source>
        <dbReference type="Proteomes" id="UP000321567"/>
    </source>
</evidence>
<evidence type="ECO:0000256" key="4">
    <source>
        <dbReference type="ARBA" id="ARBA00020049"/>
    </source>
</evidence>
<evidence type="ECO:0000256" key="5">
    <source>
        <dbReference type="ARBA" id="ARBA00022722"/>
    </source>
</evidence>
<accession>A0A512H8W6</accession>
<keyword evidence="6 13" id="KW-0479">Metal-binding</keyword>
<dbReference type="PANTHER" id="PTHR36531">
    <property type="entry name" value="CRISPR-ASSOCIATED EXONUCLEASE CAS4"/>
    <property type="match status" value="1"/>
</dbReference>
<comment type="cofactor">
    <cofactor evidence="13">
        <name>Mg(2+)</name>
        <dbReference type="ChEBI" id="CHEBI:18420"/>
    </cofactor>
    <cofactor evidence="13">
        <name>Mn(2+)</name>
        <dbReference type="ChEBI" id="CHEBI:29035"/>
    </cofactor>
    <text evidence="13">Mg(2+) or Mn(2+) required for ssDNA cleavage activity.</text>
</comment>
<keyword evidence="8 13" id="KW-0269">Exonuclease</keyword>
<dbReference type="InterPro" id="IPR022765">
    <property type="entry name" value="Dna2/Cas4_DUF83"/>
</dbReference>
<sequence length="258" mass="27626">MTPPPPFAKGPRPSGENPSPPEGSAPGDAAGRWMVPIAALQHAVYCLRQAALIHLEQAWAENRFTAEGHQLHITVDIPDARARRGVRRVTALPLVSMRLGLEGVADVVEFHRAPAGSTPAGSAPAGSETPYPVEIKRGKPKPHAADTVQLCAQALCLEEMTGLPVPEGAVYYGETRHRLPVAFTPELRALTLDTLRALRRLFETQATPPAPSRTGRCRACSLIELCRPKAGATSALAWRARTLAARLDSPDGDDETPP</sequence>
<keyword evidence="12 13" id="KW-0464">Manganese</keyword>
<dbReference type="GO" id="GO:0046872">
    <property type="term" value="F:metal ion binding"/>
    <property type="evidence" value="ECO:0007669"/>
    <property type="project" value="UniProtKB-KW"/>
</dbReference>
<evidence type="ECO:0000259" key="15">
    <source>
        <dbReference type="Pfam" id="PF01930"/>
    </source>
</evidence>
<keyword evidence="7 13" id="KW-0378">Hydrolase</keyword>
<keyword evidence="9 13" id="KW-0408">Iron</keyword>
<keyword evidence="11 13" id="KW-0051">Antiviral defense</keyword>
<evidence type="ECO:0000256" key="11">
    <source>
        <dbReference type="ARBA" id="ARBA00023118"/>
    </source>
</evidence>
<dbReference type="PANTHER" id="PTHR36531:SF6">
    <property type="entry name" value="DNA REPLICATION ATP-DEPENDENT HELICASE_NUCLEASE DNA2"/>
    <property type="match status" value="1"/>
</dbReference>
<protein>
    <recommendedName>
        <fullName evidence="4 13">CRISPR-associated exonuclease Cas4</fullName>
        <ecNumber evidence="3 13">3.1.12.1</ecNumber>
    </recommendedName>
</protein>
<comment type="cofactor">
    <cofactor evidence="1">
        <name>[4Fe-4S] cluster</name>
        <dbReference type="ChEBI" id="CHEBI:49883"/>
    </cofactor>
</comment>
<dbReference type="InterPro" id="IPR051827">
    <property type="entry name" value="Cas4_exonuclease"/>
</dbReference>
<proteinExistence type="inferred from homology"/>
<evidence type="ECO:0000256" key="14">
    <source>
        <dbReference type="SAM" id="MobiDB-lite"/>
    </source>
</evidence>
<evidence type="ECO:0000313" key="16">
    <source>
        <dbReference type="EMBL" id="GEO81850.1"/>
    </source>
</evidence>